<feature type="chain" id="PRO_5016711288" evidence="1">
    <location>
        <begin position="20"/>
        <end position="139"/>
    </location>
</feature>
<dbReference type="EMBL" id="JOJR01000295">
    <property type="protein sequence ID" value="RCN40249.1"/>
    <property type="molecule type" value="Genomic_DNA"/>
</dbReference>
<organism evidence="2 3">
    <name type="scientific">Ancylostoma caninum</name>
    <name type="common">Dog hookworm</name>
    <dbReference type="NCBI Taxonomy" id="29170"/>
    <lineage>
        <taxon>Eukaryota</taxon>
        <taxon>Metazoa</taxon>
        <taxon>Ecdysozoa</taxon>
        <taxon>Nematoda</taxon>
        <taxon>Chromadorea</taxon>
        <taxon>Rhabditida</taxon>
        <taxon>Rhabditina</taxon>
        <taxon>Rhabditomorpha</taxon>
        <taxon>Strongyloidea</taxon>
        <taxon>Ancylostomatidae</taxon>
        <taxon>Ancylostomatinae</taxon>
        <taxon>Ancylostoma</taxon>
    </lineage>
</organism>
<evidence type="ECO:0000256" key="1">
    <source>
        <dbReference type="SAM" id="SignalP"/>
    </source>
</evidence>
<comment type="caution">
    <text evidence="2">The sequence shown here is derived from an EMBL/GenBank/DDBJ whole genome shotgun (WGS) entry which is preliminary data.</text>
</comment>
<reference evidence="2 3" key="1">
    <citation type="submission" date="2014-10" db="EMBL/GenBank/DDBJ databases">
        <title>Draft genome of the hookworm Ancylostoma caninum.</title>
        <authorList>
            <person name="Mitreva M."/>
        </authorList>
    </citation>
    <scope>NUCLEOTIDE SEQUENCE [LARGE SCALE GENOMIC DNA]</scope>
    <source>
        <strain evidence="2 3">Baltimore</strain>
    </source>
</reference>
<sequence>MTHVLVLLFWIAAIGSVPSAFVPKVHTEVTNLFEELTLQYNEHYFKTAMENIKKQNNKTVSDTLRRMIEEQFLKNTFSMTLRSIVADGLSLSDGTIFAASFFLSNFLISQTIYSSASSVERNTVSRSAVNLHSQDHIYD</sequence>
<dbReference type="OrthoDB" id="10424842at2759"/>
<protein>
    <submittedName>
        <fullName evidence="2">Uncharacterized protein</fullName>
    </submittedName>
</protein>
<keyword evidence="3" id="KW-1185">Reference proteome</keyword>
<dbReference type="Proteomes" id="UP000252519">
    <property type="component" value="Unassembled WGS sequence"/>
</dbReference>
<dbReference type="AlphaFoldDB" id="A0A368GAD2"/>
<accession>A0A368GAD2</accession>
<gene>
    <name evidence="2" type="ORF">ANCCAN_13816</name>
</gene>
<proteinExistence type="predicted"/>
<evidence type="ECO:0000313" key="2">
    <source>
        <dbReference type="EMBL" id="RCN40249.1"/>
    </source>
</evidence>
<evidence type="ECO:0000313" key="3">
    <source>
        <dbReference type="Proteomes" id="UP000252519"/>
    </source>
</evidence>
<keyword evidence="1" id="KW-0732">Signal</keyword>
<name>A0A368GAD2_ANCCA</name>
<feature type="signal peptide" evidence="1">
    <location>
        <begin position="1"/>
        <end position="19"/>
    </location>
</feature>